<dbReference type="Gene3D" id="3.90.79.10">
    <property type="entry name" value="Nucleoside Triphosphate Pyrophosphohydrolase"/>
    <property type="match status" value="1"/>
</dbReference>
<evidence type="ECO:0000256" key="2">
    <source>
        <dbReference type="ARBA" id="ARBA00022801"/>
    </source>
</evidence>
<dbReference type="GO" id="GO:0080041">
    <property type="term" value="F:ADP-ribose pyrophosphohydrolase activity"/>
    <property type="evidence" value="ECO:0007669"/>
    <property type="project" value="TreeGrafter"/>
</dbReference>
<dbReference type="CDD" id="cd03424">
    <property type="entry name" value="NUDIX_ADPRase_Nudt5_UGPPase_Nudt14"/>
    <property type="match status" value="1"/>
</dbReference>
<reference evidence="4" key="1">
    <citation type="submission" date="2021-05" db="EMBL/GenBank/DDBJ databases">
        <title>A free-living protist that lacks canonical eukaryotic 1 DNA replication and segregation systems.</title>
        <authorList>
            <person name="Salas-Leiva D.E."/>
            <person name="Tromer E.C."/>
            <person name="Curtis B.A."/>
            <person name="Jerlstrom-Hultqvist J."/>
            <person name="Kolisko M."/>
            <person name="Yi Z."/>
            <person name="Salas-Leiva J.S."/>
            <person name="Gallot-Lavallee L."/>
            <person name="Kops G.J.P.L."/>
            <person name="Archibald J.M."/>
            <person name="Simpson A.G.B."/>
            <person name="Roger A.J."/>
        </authorList>
    </citation>
    <scope>NUCLEOTIDE SEQUENCE</scope>
    <source>
        <strain evidence="4">BICM</strain>
    </source>
</reference>
<dbReference type="SUPFAM" id="SSF55811">
    <property type="entry name" value="Nudix"/>
    <property type="match status" value="1"/>
</dbReference>
<dbReference type="Proteomes" id="UP000717585">
    <property type="component" value="Unassembled WGS sequence"/>
</dbReference>
<sequence>MRFDDDEQNKITSPRAKMIDASVEYKVAQESIDIDACKQFVPFKVWYERIEAEPNLVVKEIIFNSVSYFGAKKRIGFVKLTTKTYHKDTNHTVPGIVFLRGDAVCILVVLHCAGKKYALLTSQPRVPIGESEFLEIPAGMTDGSCNVKGKAIDEMEEETGFKITCESIFDMGAEVFPDGMFYPSVGACDEGLAVYLHERQISPEAMAELEGKLTGESIHEHIKLVVRPLEDIITLPDSKSVVAYALYQHLGAQGKIPKLF</sequence>
<evidence type="ECO:0000259" key="3">
    <source>
        <dbReference type="PROSITE" id="PS51462"/>
    </source>
</evidence>
<evidence type="ECO:0000256" key="1">
    <source>
        <dbReference type="ARBA" id="ARBA00001946"/>
    </source>
</evidence>
<dbReference type="GO" id="GO:0080042">
    <property type="term" value="F:ADP-glucose pyrophosphohydrolase activity"/>
    <property type="evidence" value="ECO:0007669"/>
    <property type="project" value="TreeGrafter"/>
</dbReference>
<dbReference type="PROSITE" id="PS51462">
    <property type="entry name" value="NUDIX"/>
    <property type="match status" value="1"/>
</dbReference>
<dbReference type="PANTHER" id="PTHR11839:SF18">
    <property type="entry name" value="NUDIX HYDROLASE DOMAIN-CONTAINING PROTEIN"/>
    <property type="match status" value="1"/>
</dbReference>
<evidence type="ECO:0000313" key="5">
    <source>
        <dbReference type="Proteomes" id="UP000717585"/>
    </source>
</evidence>
<dbReference type="AlphaFoldDB" id="A0A8J6E4E3"/>
<dbReference type="GO" id="GO:0019693">
    <property type="term" value="P:ribose phosphate metabolic process"/>
    <property type="evidence" value="ECO:0007669"/>
    <property type="project" value="TreeGrafter"/>
</dbReference>
<accession>A0A8J6E4E3</accession>
<dbReference type="GO" id="GO:0006753">
    <property type="term" value="P:nucleoside phosphate metabolic process"/>
    <property type="evidence" value="ECO:0007669"/>
    <property type="project" value="TreeGrafter"/>
</dbReference>
<organism evidence="4 5">
    <name type="scientific">Carpediemonas membranifera</name>
    <dbReference type="NCBI Taxonomy" id="201153"/>
    <lineage>
        <taxon>Eukaryota</taxon>
        <taxon>Metamonada</taxon>
        <taxon>Carpediemonas-like organisms</taxon>
        <taxon>Carpediemonas</taxon>
    </lineage>
</organism>
<dbReference type="OrthoDB" id="10249920at2759"/>
<name>A0A8J6E4E3_9EUKA</name>
<keyword evidence="5" id="KW-1185">Reference proteome</keyword>
<dbReference type="EMBL" id="JAHDYR010000015">
    <property type="protein sequence ID" value="KAG9394342.1"/>
    <property type="molecule type" value="Genomic_DNA"/>
</dbReference>
<feature type="domain" description="Nudix hydrolase" evidence="3">
    <location>
        <begin position="99"/>
        <end position="250"/>
    </location>
</feature>
<keyword evidence="2 4" id="KW-0378">Hydrolase</keyword>
<proteinExistence type="predicted"/>
<dbReference type="InterPro" id="IPR015797">
    <property type="entry name" value="NUDIX_hydrolase-like_dom_sf"/>
</dbReference>
<comment type="caution">
    <text evidence="4">The sequence shown here is derived from an EMBL/GenBank/DDBJ whole genome shotgun (WGS) entry which is preliminary data.</text>
</comment>
<dbReference type="PANTHER" id="PTHR11839">
    <property type="entry name" value="UDP/ADP-SUGAR PYROPHOSPHATASE"/>
    <property type="match status" value="1"/>
</dbReference>
<gene>
    <name evidence="4" type="ORF">J8273_3976</name>
</gene>
<dbReference type="InterPro" id="IPR000086">
    <property type="entry name" value="NUDIX_hydrolase_dom"/>
</dbReference>
<evidence type="ECO:0000313" key="4">
    <source>
        <dbReference type="EMBL" id="KAG9394342.1"/>
    </source>
</evidence>
<protein>
    <submittedName>
        <fullName evidence="4">Nudix hydrolase domain</fullName>
    </submittedName>
</protein>
<comment type="cofactor">
    <cofactor evidence="1">
        <name>Mg(2+)</name>
        <dbReference type="ChEBI" id="CHEBI:18420"/>
    </cofactor>
</comment>